<gene>
    <name evidence="3" type="ORF">M4486_13590</name>
</gene>
<dbReference type="PANTHER" id="PTHR33164:SF43">
    <property type="entry name" value="HTH-TYPE TRANSCRIPTIONAL REPRESSOR YETL"/>
    <property type="match status" value="1"/>
</dbReference>
<dbReference type="Gene3D" id="1.10.10.10">
    <property type="entry name" value="Winged helix-like DNA-binding domain superfamily/Winged helix DNA-binding domain"/>
    <property type="match status" value="1"/>
</dbReference>
<dbReference type="InterPro" id="IPR036390">
    <property type="entry name" value="WH_DNA-bd_sf"/>
</dbReference>
<dbReference type="EMBL" id="CP097218">
    <property type="protein sequence ID" value="UQN28655.1"/>
    <property type="molecule type" value="Genomic_DNA"/>
</dbReference>
<dbReference type="SUPFAM" id="SSF46785">
    <property type="entry name" value="Winged helix' DNA-binding domain"/>
    <property type="match status" value="1"/>
</dbReference>
<dbReference type="InterPro" id="IPR039422">
    <property type="entry name" value="MarR/SlyA-like"/>
</dbReference>
<dbReference type="InterPro" id="IPR000835">
    <property type="entry name" value="HTH_MarR-typ"/>
</dbReference>
<protein>
    <submittedName>
        <fullName evidence="3">MarR family transcriptional regulator</fullName>
    </submittedName>
</protein>
<feature type="region of interest" description="Disordered" evidence="1">
    <location>
        <begin position="1"/>
        <end position="37"/>
    </location>
</feature>
<dbReference type="Proteomes" id="UP001055868">
    <property type="component" value="Chromosome"/>
</dbReference>
<dbReference type="PANTHER" id="PTHR33164">
    <property type="entry name" value="TRANSCRIPTIONAL REGULATOR, MARR FAMILY"/>
    <property type="match status" value="1"/>
</dbReference>
<keyword evidence="4" id="KW-1185">Reference proteome</keyword>
<proteinExistence type="predicted"/>
<sequence>MSGSETRGTVTDAGSSDGGAEAAGAGRVGAPEAPITAPGDLGHRIGYLLKRAQGALHSRMDARLRPLGLTVPQYVCLENLRQRPGQTNAELARAGFVSAQSMNAVVKGLQSRGLITRPDTAPSGRRLPIEITCEGIALLDAADAHVRGIEAQMLDALDGEGAEAMLDGLGALIRTLDED</sequence>
<organism evidence="3 4">
    <name type="scientific">Brachybacterium kimchii</name>
    <dbReference type="NCBI Taxonomy" id="2942909"/>
    <lineage>
        <taxon>Bacteria</taxon>
        <taxon>Bacillati</taxon>
        <taxon>Actinomycetota</taxon>
        <taxon>Actinomycetes</taxon>
        <taxon>Micrococcales</taxon>
        <taxon>Dermabacteraceae</taxon>
        <taxon>Brachybacterium</taxon>
    </lineage>
</organism>
<dbReference type="InterPro" id="IPR036388">
    <property type="entry name" value="WH-like_DNA-bd_sf"/>
</dbReference>
<feature type="domain" description="HTH marR-type" evidence="2">
    <location>
        <begin position="42"/>
        <end position="178"/>
    </location>
</feature>
<evidence type="ECO:0000259" key="2">
    <source>
        <dbReference type="PROSITE" id="PS50995"/>
    </source>
</evidence>
<reference evidence="3" key="1">
    <citation type="submission" date="2022-05" db="EMBL/GenBank/DDBJ databases">
        <title>Genomic analysis of Brachybacterium sp. CBA3104.</title>
        <authorList>
            <person name="Roh S.W."/>
            <person name="Kim Y.B."/>
            <person name="Kim Y."/>
        </authorList>
    </citation>
    <scope>NUCLEOTIDE SEQUENCE</scope>
    <source>
        <strain evidence="3">CBA3104</strain>
    </source>
</reference>
<feature type="compositionally biased region" description="Low complexity" evidence="1">
    <location>
        <begin position="12"/>
        <end position="34"/>
    </location>
</feature>
<dbReference type="SMART" id="SM00347">
    <property type="entry name" value="HTH_MARR"/>
    <property type="match status" value="1"/>
</dbReference>
<evidence type="ECO:0000313" key="3">
    <source>
        <dbReference type="EMBL" id="UQN28655.1"/>
    </source>
</evidence>
<accession>A0ABY4N5I6</accession>
<dbReference type="PROSITE" id="PS50995">
    <property type="entry name" value="HTH_MARR_2"/>
    <property type="match status" value="1"/>
</dbReference>
<dbReference type="Pfam" id="PF12802">
    <property type="entry name" value="MarR_2"/>
    <property type="match status" value="1"/>
</dbReference>
<dbReference type="RefSeq" id="WP_249477783.1">
    <property type="nucleotide sequence ID" value="NZ_CP097218.1"/>
</dbReference>
<name>A0ABY4N5I6_9MICO</name>
<evidence type="ECO:0000256" key="1">
    <source>
        <dbReference type="SAM" id="MobiDB-lite"/>
    </source>
</evidence>
<evidence type="ECO:0000313" key="4">
    <source>
        <dbReference type="Proteomes" id="UP001055868"/>
    </source>
</evidence>